<dbReference type="Proteomes" id="UP000188320">
    <property type="component" value="Unassembled WGS sequence"/>
</dbReference>
<comment type="caution">
    <text evidence="1">The sequence shown here is derived from an EMBL/GenBank/DDBJ whole genome shotgun (WGS) entry which is preliminary data.</text>
</comment>
<reference evidence="2" key="1">
    <citation type="submission" date="2017-01" db="EMBL/GenBank/DDBJ databases">
        <authorList>
            <person name="Wang Y."/>
            <person name="White M."/>
            <person name="Kvist S."/>
            <person name="Moncalvo J.-M."/>
        </authorList>
    </citation>
    <scope>NUCLEOTIDE SEQUENCE [LARGE SCALE GENOMIC DNA]</scope>
    <source>
        <strain evidence="2">COL-18-3</strain>
    </source>
</reference>
<keyword evidence="2" id="KW-1185">Reference proteome</keyword>
<evidence type="ECO:0000313" key="2">
    <source>
        <dbReference type="Proteomes" id="UP000188320"/>
    </source>
</evidence>
<organism evidence="1 2">
    <name type="scientific">Zancudomyces culisetae</name>
    <name type="common">Gut fungus</name>
    <name type="synonym">Smittium culisetae</name>
    <dbReference type="NCBI Taxonomy" id="1213189"/>
    <lineage>
        <taxon>Eukaryota</taxon>
        <taxon>Fungi</taxon>
        <taxon>Fungi incertae sedis</taxon>
        <taxon>Zoopagomycota</taxon>
        <taxon>Kickxellomycotina</taxon>
        <taxon>Harpellomycetes</taxon>
        <taxon>Harpellales</taxon>
        <taxon>Legeriomycetaceae</taxon>
        <taxon>Zancudomyces</taxon>
    </lineage>
</organism>
<proteinExistence type="predicted"/>
<accession>A0A1R1PIL2</accession>
<sequence>MFEYKCSTNNFYMNFAVQGANENCEVQAMLTYDELNLPYSLEIKDIRLSETDIISDREKAGARFFRKNREMVLSMIKKKGSEEDEGNTYVKSIFTHDSNKETPENGKPVYLLHKDKIFSGGTGSLCNGKFNKTASLSDIFSPGHSLRFIIIVMSKACIANNFLICCEK</sequence>
<evidence type="ECO:0000313" key="1">
    <source>
        <dbReference type="EMBL" id="OMH80797.1"/>
    </source>
</evidence>
<name>A0A1R1PIL2_ZANCU</name>
<dbReference type="AlphaFoldDB" id="A0A1R1PIL2"/>
<gene>
    <name evidence="1" type="ORF">AX774_g5761</name>
</gene>
<protein>
    <submittedName>
        <fullName evidence="1">Uncharacterized protein</fullName>
    </submittedName>
</protein>
<dbReference type="EMBL" id="LSSK01001075">
    <property type="protein sequence ID" value="OMH80797.1"/>
    <property type="molecule type" value="Genomic_DNA"/>
</dbReference>